<dbReference type="Proteomes" id="UP000830967">
    <property type="component" value="Segment"/>
</dbReference>
<organism evidence="1 2">
    <name type="scientific">Escherichia phage ZCEC13</name>
    <dbReference type="NCBI Taxonomy" id="2935866"/>
    <lineage>
        <taxon>Viruses</taxon>
        <taxon>Duplodnaviria</taxon>
        <taxon>Heunggongvirae</taxon>
        <taxon>Uroviricota</taxon>
        <taxon>Caudoviricetes</taxon>
        <taxon>Jameshumphriesvirinae</taxon>
        <taxon>Zewailvirus</taxon>
        <taxon>Zewailvirus ZCEC13</taxon>
    </lineage>
</organism>
<reference evidence="1" key="1">
    <citation type="submission" date="2022-03" db="EMBL/GenBank/DDBJ databases">
        <authorList>
            <person name="Ragab S."/>
            <person name="Abdelmoteleb M."/>
            <person name="El-Shibiny A."/>
        </authorList>
    </citation>
    <scope>NUCLEOTIDE SEQUENCE</scope>
</reference>
<evidence type="ECO:0000313" key="2">
    <source>
        <dbReference type="Proteomes" id="UP000830967"/>
    </source>
</evidence>
<sequence>MCHFRFPVISRRRHRKWRNTCNGLLGYHASVSVEVIGRRCYRWFRSDANMWSSVMVTTFINAQFFTGWCHRYRFLRET</sequence>
<keyword evidence="2" id="KW-1185">Reference proteome</keyword>
<protein>
    <submittedName>
        <fullName evidence="1">Uncharacterized protein</fullName>
    </submittedName>
</protein>
<name>A0AAE9HH03_9CAUD</name>
<accession>A0AAE9HH03</accession>
<evidence type="ECO:0000313" key="1">
    <source>
        <dbReference type="EMBL" id="UPU16088.1"/>
    </source>
</evidence>
<proteinExistence type="predicted"/>
<dbReference type="EMBL" id="ON086804">
    <property type="protein sequence ID" value="UPU16088.1"/>
    <property type="molecule type" value="Genomic_DNA"/>
</dbReference>